<keyword evidence="3" id="KW-1185">Reference proteome</keyword>
<dbReference type="AlphaFoldDB" id="A0A367EMX7"/>
<accession>A0A367EMX7</accession>
<evidence type="ECO:0000313" key="2">
    <source>
        <dbReference type="EMBL" id="RCG18945.1"/>
    </source>
</evidence>
<sequence length="155" mass="15733">MSQRVAHVTHRRGEVTSELPEAVNRRRAEGLTCRRSAPSRAQPLGRAVLPGASLYAPDLRGRAASADLPGPYGLAAHVADVLALLDHLGQRRAVLIGHSMGGFVAALAAARHPSRVAGTVLVDGGLPFPGTGAAGGEGGTGEVGVAAEVSRRAVA</sequence>
<dbReference type="GO" id="GO:0016787">
    <property type="term" value="F:hydrolase activity"/>
    <property type="evidence" value="ECO:0007669"/>
    <property type="project" value="UniProtKB-KW"/>
</dbReference>
<name>A0A367EMX7_9ACTN</name>
<dbReference type="InterPro" id="IPR029058">
    <property type="entry name" value="AB_hydrolase_fold"/>
</dbReference>
<evidence type="ECO:0000259" key="1">
    <source>
        <dbReference type="Pfam" id="PF00561"/>
    </source>
</evidence>
<dbReference type="EMBL" id="QOIN01000049">
    <property type="protein sequence ID" value="RCG18945.1"/>
    <property type="molecule type" value="Genomic_DNA"/>
</dbReference>
<keyword evidence="2" id="KW-0378">Hydrolase</keyword>
<protein>
    <submittedName>
        <fullName evidence="2">Alpha/beta fold hydrolase</fullName>
    </submittedName>
</protein>
<proteinExistence type="predicted"/>
<dbReference type="Proteomes" id="UP000252914">
    <property type="component" value="Unassembled WGS sequence"/>
</dbReference>
<dbReference type="InterPro" id="IPR050228">
    <property type="entry name" value="Carboxylesterase_BioH"/>
</dbReference>
<dbReference type="PRINTS" id="PR00111">
    <property type="entry name" value="ABHYDROLASE"/>
</dbReference>
<comment type="caution">
    <text evidence="2">The sequence shown here is derived from an EMBL/GenBank/DDBJ whole genome shotgun (WGS) entry which is preliminary data.</text>
</comment>
<evidence type="ECO:0000313" key="3">
    <source>
        <dbReference type="Proteomes" id="UP000252914"/>
    </source>
</evidence>
<dbReference type="Gene3D" id="3.40.50.1820">
    <property type="entry name" value="alpha/beta hydrolase"/>
    <property type="match status" value="1"/>
</dbReference>
<organism evidence="2 3">
    <name type="scientific">Streptomyces diacarni</name>
    <dbReference type="NCBI Taxonomy" id="2800381"/>
    <lineage>
        <taxon>Bacteria</taxon>
        <taxon>Bacillati</taxon>
        <taxon>Actinomycetota</taxon>
        <taxon>Actinomycetes</taxon>
        <taxon>Kitasatosporales</taxon>
        <taxon>Streptomycetaceae</taxon>
        <taxon>Streptomyces</taxon>
    </lineage>
</organism>
<dbReference type="InterPro" id="IPR000073">
    <property type="entry name" value="AB_hydrolase_1"/>
</dbReference>
<feature type="domain" description="AB hydrolase-1" evidence="1">
    <location>
        <begin position="44"/>
        <end position="124"/>
    </location>
</feature>
<dbReference type="Pfam" id="PF00561">
    <property type="entry name" value="Abhydrolase_1"/>
    <property type="match status" value="1"/>
</dbReference>
<reference evidence="2 3" key="1">
    <citation type="submission" date="2018-06" db="EMBL/GenBank/DDBJ databases">
        <title>Streptomyces reniochalinae sp. nov. and Streptomyces diacarnus sp. nov. from marine sponges.</title>
        <authorList>
            <person name="Li L."/>
        </authorList>
    </citation>
    <scope>NUCLEOTIDE SEQUENCE [LARGE SCALE GENOMIC DNA]</scope>
    <source>
        <strain evidence="2 3">LHW51701</strain>
    </source>
</reference>
<dbReference type="SUPFAM" id="SSF53474">
    <property type="entry name" value="alpha/beta-Hydrolases"/>
    <property type="match status" value="1"/>
</dbReference>
<gene>
    <name evidence="2" type="ORF">DTL70_25375</name>
</gene>
<dbReference type="PANTHER" id="PTHR43194:SF2">
    <property type="entry name" value="PEROXISOMAL MEMBRANE PROTEIN LPX1"/>
    <property type="match status" value="1"/>
</dbReference>
<dbReference type="PANTHER" id="PTHR43194">
    <property type="entry name" value="HYDROLASE ALPHA/BETA FOLD FAMILY"/>
    <property type="match status" value="1"/>
</dbReference>